<evidence type="ECO:0000313" key="3">
    <source>
        <dbReference type="Proteomes" id="UP000094285"/>
    </source>
</evidence>
<evidence type="ECO:0000256" key="1">
    <source>
        <dbReference type="SAM" id="MobiDB-lite"/>
    </source>
</evidence>
<organism evidence="2 3">
    <name type="scientific">Suhomyces tanzawaensis NRRL Y-17324</name>
    <dbReference type="NCBI Taxonomy" id="984487"/>
    <lineage>
        <taxon>Eukaryota</taxon>
        <taxon>Fungi</taxon>
        <taxon>Dikarya</taxon>
        <taxon>Ascomycota</taxon>
        <taxon>Saccharomycotina</taxon>
        <taxon>Pichiomycetes</taxon>
        <taxon>Debaryomycetaceae</taxon>
        <taxon>Suhomyces</taxon>
    </lineage>
</organism>
<dbReference type="AlphaFoldDB" id="A0A1E4SE15"/>
<dbReference type="RefSeq" id="XP_020062886.1">
    <property type="nucleotide sequence ID" value="XM_020211790.1"/>
</dbReference>
<dbReference type="GeneID" id="30985926"/>
<proteinExistence type="predicted"/>
<accession>A0A1E4SE15</accession>
<feature type="compositionally biased region" description="Polar residues" evidence="1">
    <location>
        <begin position="1"/>
        <end position="18"/>
    </location>
</feature>
<dbReference type="Proteomes" id="UP000094285">
    <property type="component" value="Unassembled WGS sequence"/>
</dbReference>
<gene>
    <name evidence="2" type="ORF">CANTADRAFT_91225</name>
</gene>
<dbReference type="EMBL" id="KV453914">
    <property type="protein sequence ID" value="ODV77764.1"/>
    <property type="molecule type" value="Genomic_DNA"/>
</dbReference>
<evidence type="ECO:0000313" key="2">
    <source>
        <dbReference type="EMBL" id="ODV77764.1"/>
    </source>
</evidence>
<keyword evidence="3" id="KW-1185">Reference proteome</keyword>
<reference evidence="3" key="1">
    <citation type="submission" date="2016-05" db="EMBL/GenBank/DDBJ databases">
        <title>Comparative genomics of biotechnologically important yeasts.</title>
        <authorList>
            <consortium name="DOE Joint Genome Institute"/>
            <person name="Riley R."/>
            <person name="Haridas S."/>
            <person name="Wolfe K.H."/>
            <person name="Lopes M.R."/>
            <person name="Hittinger C.T."/>
            <person name="Goker M."/>
            <person name="Salamov A."/>
            <person name="Wisecaver J."/>
            <person name="Long T.M."/>
            <person name="Aerts A.L."/>
            <person name="Barry K."/>
            <person name="Choi C."/>
            <person name="Clum A."/>
            <person name="Coughlan A.Y."/>
            <person name="Deshpande S."/>
            <person name="Douglass A.P."/>
            <person name="Hanson S.J."/>
            <person name="Klenk H.-P."/>
            <person name="Labutti K."/>
            <person name="Lapidus A."/>
            <person name="Lindquist E."/>
            <person name="Lipzen A."/>
            <person name="Meier-Kolthoff J.P."/>
            <person name="Ohm R.A."/>
            <person name="Otillar R.P."/>
            <person name="Pangilinan J."/>
            <person name="Peng Y."/>
            <person name="Rokas A."/>
            <person name="Rosa C.A."/>
            <person name="Scheuner C."/>
            <person name="Sibirny A.A."/>
            <person name="Slot J.C."/>
            <person name="Stielow J.B."/>
            <person name="Sun H."/>
            <person name="Kurtzman C.P."/>
            <person name="Blackwell M."/>
            <person name="Grigoriev I.V."/>
            <person name="Jeffries T.W."/>
        </authorList>
    </citation>
    <scope>NUCLEOTIDE SEQUENCE [LARGE SCALE GENOMIC DNA]</scope>
    <source>
        <strain evidence="3">NRRL Y-17324</strain>
    </source>
</reference>
<protein>
    <submittedName>
        <fullName evidence="2">Uncharacterized protein</fullName>
    </submittedName>
</protein>
<feature type="region of interest" description="Disordered" evidence="1">
    <location>
        <begin position="1"/>
        <end position="29"/>
    </location>
</feature>
<name>A0A1E4SE15_9ASCO</name>
<sequence length="64" mass="7126">MSGDGKQNFSAKQVTTVPVTGKTESRQLEEVELPSYTADIELNDDNTRQLLTCTDGREPLKQQL</sequence>